<dbReference type="Proteomes" id="UP001487740">
    <property type="component" value="Unassembled WGS sequence"/>
</dbReference>
<evidence type="ECO:0000313" key="2">
    <source>
        <dbReference type="EMBL" id="KAK8394057.1"/>
    </source>
</evidence>
<organism evidence="2 3">
    <name type="scientific">Scylla paramamosain</name>
    <name type="common">Mud crab</name>
    <dbReference type="NCBI Taxonomy" id="85552"/>
    <lineage>
        <taxon>Eukaryota</taxon>
        <taxon>Metazoa</taxon>
        <taxon>Ecdysozoa</taxon>
        <taxon>Arthropoda</taxon>
        <taxon>Crustacea</taxon>
        <taxon>Multicrustacea</taxon>
        <taxon>Malacostraca</taxon>
        <taxon>Eumalacostraca</taxon>
        <taxon>Eucarida</taxon>
        <taxon>Decapoda</taxon>
        <taxon>Pleocyemata</taxon>
        <taxon>Brachyura</taxon>
        <taxon>Eubrachyura</taxon>
        <taxon>Portunoidea</taxon>
        <taxon>Portunidae</taxon>
        <taxon>Portuninae</taxon>
        <taxon>Scylla</taxon>
    </lineage>
</organism>
<name>A0AAW0U5J9_SCYPA</name>
<feature type="compositionally biased region" description="Basic and acidic residues" evidence="1">
    <location>
        <begin position="136"/>
        <end position="149"/>
    </location>
</feature>
<comment type="caution">
    <text evidence="2">The sequence shown here is derived from an EMBL/GenBank/DDBJ whole genome shotgun (WGS) entry which is preliminary data.</text>
</comment>
<feature type="region of interest" description="Disordered" evidence="1">
    <location>
        <begin position="99"/>
        <end position="150"/>
    </location>
</feature>
<feature type="region of interest" description="Disordered" evidence="1">
    <location>
        <begin position="1"/>
        <end position="25"/>
    </location>
</feature>
<dbReference type="AlphaFoldDB" id="A0AAW0U5J9"/>
<evidence type="ECO:0000313" key="3">
    <source>
        <dbReference type="Proteomes" id="UP001487740"/>
    </source>
</evidence>
<dbReference type="EMBL" id="JARAKH010000019">
    <property type="protein sequence ID" value="KAK8394057.1"/>
    <property type="molecule type" value="Genomic_DNA"/>
</dbReference>
<reference evidence="2 3" key="1">
    <citation type="submission" date="2023-03" db="EMBL/GenBank/DDBJ databases">
        <title>High-quality genome of Scylla paramamosain provides insights in environmental adaptation.</title>
        <authorList>
            <person name="Zhang L."/>
        </authorList>
    </citation>
    <scope>NUCLEOTIDE SEQUENCE [LARGE SCALE GENOMIC DNA]</scope>
    <source>
        <strain evidence="2">LZ_2023a</strain>
        <tissue evidence="2">Muscle</tissue>
    </source>
</reference>
<feature type="compositionally biased region" description="Basic and acidic residues" evidence="1">
    <location>
        <begin position="235"/>
        <end position="246"/>
    </location>
</feature>
<evidence type="ECO:0000256" key="1">
    <source>
        <dbReference type="SAM" id="MobiDB-lite"/>
    </source>
</evidence>
<feature type="region of interest" description="Disordered" evidence="1">
    <location>
        <begin position="223"/>
        <end position="246"/>
    </location>
</feature>
<sequence>MEELDWGPQEVGEEAVGEPPSLTEESVCSRMPEVLKAYDATLRNVRREKLSKCLLVRTDNDVCGVSNSSSLAPAAAAASPDPCARQFIAWGHKVLGETSAGDRRQKVAAQQGGRGVEGRGFTRDRKSEGVAGGGSKGREARGGDERNGSEELGVQYSRNFSSVAITWKSLSLLAASTSASLASSLFPPRSLAARPSLCQCPQNEEAPAAADLKDRIKTCRISSALPQNPHGTRSVKGDDKHIANGL</sequence>
<keyword evidence="3" id="KW-1185">Reference proteome</keyword>
<proteinExistence type="predicted"/>
<protein>
    <submittedName>
        <fullName evidence="2">Uncharacterized protein</fullName>
    </submittedName>
</protein>
<feature type="compositionally biased region" description="Acidic residues" evidence="1">
    <location>
        <begin position="1"/>
        <end position="16"/>
    </location>
</feature>
<gene>
    <name evidence="2" type="ORF">O3P69_006330</name>
</gene>
<accession>A0AAW0U5J9</accession>
<feature type="compositionally biased region" description="Basic and acidic residues" evidence="1">
    <location>
        <begin position="116"/>
        <end position="128"/>
    </location>
</feature>